<dbReference type="RefSeq" id="XP_002678870.1">
    <property type="nucleotide sequence ID" value="XM_002678824.1"/>
</dbReference>
<dbReference type="GO" id="GO:0052654">
    <property type="term" value="F:L-leucine-2-oxoglutarate transaminase activity"/>
    <property type="evidence" value="ECO:0007669"/>
    <property type="project" value="RHEA"/>
</dbReference>
<evidence type="ECO:0000256" key="9">
    <source>
        <dbReference type="RuleBase" id="RU004106"/>
    </source>
</evidence>
<dbReference type="KEGG" id="ngr:NAEGRDRAFT_36203"/>
<dbReference type="OMA" id="LTEVFAC"/>
<dbReference type="VEuPathDB" id="AmoebaDB:NAEGRDRAFT_36203"/>
<comment type="catalytic activity">
    <reaction evidence="11">
        <text>L-valine + 2-oxoglutarate = 3-methyl-2-oxobutanoate + L-glutamate</text>
        <dbReference type="Rhea" id="RHEA:24813"/>
        <dbReference type="ChEBI" id="CHEBI:11851"/>
        <dbReference type="ChEBI" id="CHEBI:16810"/>
        <dbReference type="ChEBI" id="CHEBI:29985"/>
        <dbReference type="ChEBI" id="CHEBI:57762"/>
        <dbReference type="EC" id="2.6.1.42"/>
    </reaction>
</comment>
<feature type="modified residue" description="N6-(pyridoxal phosphate)lysine" evidence="8">
    <location>
        <position position="244"/>
    </location>
</feature>
<comment type="catalytic activity">
    <reaction evidence="11">
        <text>L-leucine + 2-oxoglutarate = 4-methyl-2-oxopentanoate + L-glutamate</text>
        <dbReference type="Rhea" id="RHEA:18321"/>
        <dbReference type="ChEBI" id="CHEBI:16810"/>
        <dbReference type="ChEBI" id="CHEBI:17865"/>
        <dbReference type="ChEBI" id="CHEBI:29985"/>
        <dbReference type="ChEBI" id="CHEBI:57427"/>
        <dbReference type="EC" id="2.6.1.42"/>
    </reaction>
</comment>
<dbReference type="PANTHER" id="PTHR11825">
    <property type="entry name" value="SUBGROUP IIII AMINOTRANSFERASE"/>
    <property type="match status" value="1"/>
</dbReference>
<reference evidence="12 13" key="1">
    <citation type="journal article" date="2010" name="Cell">
        <title>The genome of Naegleria gruberi illuminates early eukaryotic versatility.</title>
        <authorList>
            <person name="Fritz-Laylin L.K."/>
            <person name="Prochnik S.E."/>
            <person name="Ginger M.L."/>
            <person name="Dacks J.B."/>
            <person name="Carpenter M.L."/>
            <person name="Field M.C."/>
            <person name="Kuo A."/>
            <person name="Paredez A."/>
            <person name="Chapman J."/>
            <person name="Pham J."/>
            <person name="Shu S."/>
            <person name="Neupane R."/>
            <person name="Cipriano M."/>
            <person name="Mancuso J."/>
            <person name="Tu H."/>
            <person name="Salamov A."/>
            <person name="Lindquist E."/>
            <person name="Shapiro H."/>
            <person name="Lucas S."/>
            <person name="Grigoriev I.V."/>
            <person name="Cande W.Z."/>
            <person name="Fulton C."/>
            <person name="Rokhsar D.S."/>
            <person name="Dawson S.C."/>
        </authorList>
    </citation>
    <scope>NUCLEOTIDE SEQUENCE [LARGE SCALE GENOMIC DNA]</scope>
    <source>
        <strain evidence="12 13">NEG-M</strain>
    </source>
</reference>
<dbReference type="PROSITE" id="PS00770">
    <property type="entry name" value="AA_TRANSFER_CLASS_4"/>
    <property type="match status" value="1"/>
</dbReference>
<evidence type="ECO:0000256" key="5">
    <source>
        <dbReference type="ARBA" id="ARBA00022679"/>
    </source>
</evidence>
<dbReference type="InterPro" id="IPR036038">
    <property type="entry name" value="Aminotransferase-like"/>
</dbReference>
<keyword evidence="7 11" id="KW-0100">Branched-chain amino acid biosynthesis</keyword>
<dbReference type="InterPro" id="IPR043132">
    <property type="entry name" value="BCAT-like_C"/>
</dbReference>
<organism evidence="13">
    <name type="scientific">Naegleria gruberi</name>
    <name type="common">Amoeba</name>
    <dbReference type="NCBI Taxonomy" id="5762"/>
    <lineage>
        <taxon>Eukaryota</taxon>
        <taxon>Discoba</taxon>
        <taxon>Heterolobosea</taxon>
        <taxon>Tetramitia</taxon>
        <taxon>Eutetramitia</taxon>
        <taxon>Vahlkampfiidae</taxon>
        <taxon>Naegleria</taxon>
    </lineage>
</organism>
<dbReference type="OrthoDB" id="1732691at2759"/>
<sequence length="422" mass="47494">MLKKSITSTCNRVNQQRILFNCSRSFHKTQVDELKDDKCSIRKGPYGDFLHTSLTIEKTTNPLTKPAWEGLVFGKQFTDHMLEVDWNSEKGWSNPKIVPYHDLTLPPSCSSLHYAIQCFEGLKAYKNGEDVFLFRPEMNSNRLNRSCARLGLPNFQGEEFIKCMAELVKVEKDWVPAKKGYSLYIRPTVISTERTLGVLPPNNAKLFVICSPVGPYFKSGFAPVKLLADPKYVRAFPGGTGNAKVGANYGPTIMPQLEAIEKGYSQVLWLFGADHQITEVGTMNIFFYRIADNGEKELITPPLGEVILPGVTRSSVLHIVKNEFKQPAREVTYTMEDFIKDVENGRILESFGAGTACVVAPINAISYQGKEYPIPVPPKEESLAMKLWDRILSIQYGEVPHEFAHNVEDIISGKSKWNPQSY</sequence>
<dbReference type="InParanoid" id="D2VAR7"/>
<dbReference type="GO" id="GO:0052655">
    <property type="term" value="F:L-valine-2-oxoglutarate transaminase activity"/>
    <property type="evidence" value="ECO:0007669"/>
    <property type="project" value="RHEA"/>
</dbReference>
<evidence type="ECO:0000313" key="12">
    <source>
        <dbReference type="EMBL" id="EFC46126.1"/>
    </source>
</evidence>
<dbReference type="EC" id="2.6.1.42" evidence="11"/>
<dbReference type="InterPro" id="IPR005786">
    <property type="entry name" value="B_amino_transII"/>
</dbReference>
<dbReference type="eggNOG" id="KOG0975">
    <property type="taxonomic scope" value="Eukaryota"/>
</dbReference>
<dbReference type="FunCoup" id="D2VAR7">
    <property type="interactions" value="237"/>
</dbReference>
<proteinExistence type="inferred from homology"/>
<dbReference type="NCBIfam" id="TIGR01123">
    <property type="entry name" value="ilvE_II"/>
    <property type="match status" value="1"/>
</dbReference>
<evidence type="ECO:0000256" key="7">
    <source>
        <dbReference type="ARBA" id="ARBA00023304"/>
    </source>
</evidence>
<dbReference type="PIRSF" id="PIRSF006468">
    <property type="entry name" value="BCAT1"/>
    <property type="match status" value="1"/>
</dbReference>
<accession>D2VAR7</accession>
<dbReference type="AlphaFoldDB" id="D2VAR7"/>
<keyword evidence="5 11" id="KW-0808">Transferase</keyword>
<dbReference type="InterPro" id="IPR001544">
    <property type="entry name" value="Aminotrans_IV"/>
</dbReference>
<dbReference type="GO" id="GO:0052656">
    <property type="term" value="F:L-isoleucine-2-oxoglutarate transaminase activity"/>
    <property type="evidence" value="ECO:0007669"/>
    <property type="project" value="RHEA"/>
</dbReference>
<dbReference type="STRING" id="5762.D2VAR7"/>
<comment type="catalytic activity">
    <reaction evidence="11">
        <text>L-isoleucine + 2-oxoglutarate = (S)-3-methyl-2-oxopentanoate + L-glutamate</text>
        <dbReference type="Rhea" id="RHEA:24801"/>
        <dbReference type="ChEBI" id="CHEBI:16810"/>
        <dbReference type="ChEBI" id="CHEBI:29985"/>
        <dbReference type="ChEBI" id="CHEBI:35146"/>
        <dbReference type="ChEBI" id="CHEBI:58045"/>
        <dbReference type="EC" id="2.6.1.42"/>
    </reaction>
</comment>
<dbReference type="InterPro" id="IPR018300">
    <property type="entry name" value="Aminotrans_IV_CS"/>
</dbReference>
<evidence type="ECO:0000256" key="6">
    <source>
        <dbReference type="ARBA" id="ARBA00022898"/>
    </source>
</evidence>
<dbReference type="SUPFAM" id="SSF56752">
    <property type="entry name" value="D-aminoacid aminotransferase-like PLP-dependent enzymes"/>
    <property type="match status" value="1"/>
</dbReference>
<keyword evidence="4 11" id="KW-0028">Amino-acid biosynthesis</keyword>
<dbReference type="EMBL" id="GG738860">
    <property type="protein sequence ID" value="EFC46126.1"/>
    <property type="molecule type" value="Genomic_DNA"/>
</dbReference>
<keyword evidence="13" id="KW-1185">Reference proteome</keyword>
<evidence type="ECO:0000256" key="1">
    <source>
        <dbReference type="ARBA" id="ARBA00001933"/>
    </source>
</evidence>
<evidence type="ECO:0000256" key="10">
    <source>
        <dbReference type="RuleBase" id="RU004516"/>
    </source>
</evidence>
<dbReference type="GO" id="GO:0008652">
    <property type="term" value="P:amino acid biosynthetic process"/>
    <property type="evidence" value="ECO:0007669"/>
    <property type="project" value="UniProtKB-KW"/>
</dbReference>
<name>D2VAR7_NAEGR</name>
<dbReference type="Pfam" id="PF01063">
    <property type="entry name" value="Aminotran_4"/>
    <property type="match status" value="1"/>
</dbReference>
<evidence type="ECO:0000256" key="11">
    <source>
        <dbReference type="RuleBase" id="RU004517"/>
    </source>
</evidence>
<protein>
    <recommendedName>
        <fullName evidence="11">Branched-chain-amino-acid aminotransferase</fullName>
        <ecNumber evidence="11">2.6.1.42</ecNumber>
    </recommendedName>
</protein>
<dbReference type="Proteomes" id="UP000006671">
    <property type="component" value="Unassembled WGS sequence"/>
</dbReference>
<dbReference type="NCBIfam" id="NF009897">
    <property type="entry name" value="PRK13357.1"/>
    <property type="match status" value="1"/>
</dbReference>
<keyword evidence="6 10" id="KW-0663">Pyridoxal phosphate</keyword>
<evidence type="ECO:0000256" key="8">
    <source>
        <dbReference type="PIRSR" id="PIRSR006468-1"/>
    </source>
</evidence>
<dbReference type="InterPro" id="IPR043131">
    <property type="entry name" value="BCAT-like_N"/>
</dbReference>
<evidence type="ECO:0000313" key="13">
    <source>
        <dbReference type="Proteomes" id="UP000006671"/>
    </source>
</evidence>
<dbReference type="CDD" id="cd01557">
    <property type="entry name" value="BCAT_beta_family"/>
    <property type="match status" value="1"/>
</dbReference>
<comment type="cofactor">
    <cofactor evidence="1 10">
        <name>pyridoxal 5'-phosphate</name>
        <dbReference type="ChEBI" id="CHEBI:597326"/>
    </cofactor>
</comment>
<keyword evidence="3 11" id="KW-0032">Aminotransferase</keyword>
<evidence type="ECO:0000256" key="4">
    <source>
        <dbReference type="ARBA" id="ARBA00022605"/>
    </source>
</evidence>
<evidence type="ECO:0000256" key="2">
    <source>
        <dbReference type="ARBA" id="ARBA00009320"/>
    </source>
</evidence>
<comment type="similarity">
    <text evidence="2 9">Belongs to the class-IV pyridoxal-phosphate-dependent aminotransferase family.</text>
</comment>
<evidence type="ECO:0000256" key="3">
    <source>
        <dbReference type="ARBA" id="ARBA00022576"/>
    </source>
</evidence>
<dbReference type="PANTHER" id="PTHR11825:SF44">
    <property type="entry name" value="BRANCHED-CHAIN-AMINO-ACID AMINOTRANSFERASE"/>
    <property type="match status" value="1"/>
</dbReference>
<dbReference type="Gene3D" id="3.20.10.10">
    <property type="entry name" value="D-amino Acid Aminotransferase, subunit A, domain 2"/>
    <property type="match status" value="1"/>
</dbReference>
<gene>
    <name evidence="12" type="ORF">NAEGRDRAFT_36203</name>
</gene>
<dbReference type="GeneID" id="8859191"/>
<dbReference type="GO" id="GO:0009082">
    <property type="term" value="P:branched-chain amino acid biosynthetic process"/>
    <property type="evidence" value="ECO:0007669"/>
    <property type="project" value="UniProtKB-KW"/>
</dbReference>
<dbReference type="InterPro" id="IPR033939">
    <property type="entry name" value="BCAT_family"/>
</dbReference>
<dbReference type="FunFam" id="3.30.470.10:FF:000002">
    <property type="entry name" value="Branched-chain-amino-acid aminotransferase"/>
    <property type="match status" value="1"/>
</dbReference>
<dbReference type="Gene3D" id="3.30.470.10">
    <property type="match status" value="1"/>
</dbReference>